<accession>A0ABR0TYC1</accession>
<evidence type="ECO:0000313" key="9">
    <source>
        <dbReference type="EMBL" id="KAK6115142.1"/>
    </source>
</evidence>
<dbReference type="EMBL" id="JABTTQ020003506">
    <property type="protein sequence ID" value="KAK6115142.1"/>
    <property type="molecule type" value="Genomic_DNA"/>
</dbReference>
<dbReference type="PANTHER" id="PTHR11558:SF11">
    <property type="entry name" value="SPERMIDINE SYNTHASE"/>
    <property type="match status" value="1"/>
</dbReference>
<dbReference type="Gene3D" id="3.40.50.150">
    <property type="entry name" value="Vaccinia Virus protein VP39"/>
    <property type="match status" value="1"/>
</dbReference>
<evidence type="ECO:0000256" key="7">
    <source>
        <dbReference type="SAM" id="MobiDB-lite"/>
    </source>
</evidence>
<evidence type="ECO:0000256" key="6">
    <source>
        <dbReference type="PROSITE-ProRule" id="PRU00354"/>
    </source>
</evidence>
<keyword evidence="4 6" id="KW-0808">Transferase</keyword>
<evidence type="ECO:0000259" key="8">
    <source>
        <dbReference type="PROSITE" id="PS51006"/>
    </source>
</evidence>
<dbReference type="Proteomes" id="UP001318860">
    <property type="component" value="Unassembled WGS sequence"/>
</dbReference>
<dbReference type="SUPFAM" id="SSF53335">
    <property type="entry name" value="S-adenosyl-L-methionine-dependent methyltransferases"/>
    <property type="match status" value="1"/>
</dbReference>
<evidence type="ECO:0000256" key="3">
    <source>
        <dbReference type="ARBA" id="ARBA00012455"/>
    </source>
</evidence>
<organism evidence="9 10">
    <name type="scientific">Rehmannia glutinosa</name>
    <name type="common">Chinese foxglove</name>
    <dbReference type="NCBI Taxonomy" id="99300"/>
    <lineage>
        <taxon>Eukaryota</taxon>
        <taxon>Viridiplantae</taxon>
        <taxon>Streptophyta</taxon>
        <taxon>Embryophyta</taxon>
        <taxon>Tracheophyta</taxon>
        <taxon>Spermatophyta</taxon>
        <taxon>Magnoliopsida</taxon>
        <taxon>eudicotyledons</taxon>
        <taxon>Gunneridae</taxon>
        <taxon>Pentapetalae</taxon>
        <taxon>asterids</taxon>
        <taxon>lamiids</taxon>
        <taxon>Lamiales</taxon>
        <taxon>Orobanchaceae</taxon>
        <taxon>Rehmannieae</taxon>
        <taxon>Rehmannia</taxon>
    </lineage>
</organism>
<proteinExistence type="inferred from homology"/>
<sequence>MGGSCLGCCNSIHERDECAYQEMITHLPLCLIPKPRKVMVIGDGDGSVLVKISRHASVEKIDIREIDKMVVDVSKEYFPSVAIGYDDPSDIAHWRWSCISQPCRENLRCIYKWILHINRSGQELFEKPFFESAEFSSSQSIRILRIREERPDQMISMRNEDFEKLVMERSQHLVKERDREKGEDHGSIPASESELIPVSSNSSSTRSQGRKMGEPMH</sequence>
<comment type="catalytic activity">
    <reaction evidence="5">
        <text>S-adenosyl 3-(methylsulfanyl)propylamine + putrescine = S-methyl-5'-thioadenosine + spermidine + H(+)</text>
        <dbReference type="Rhea" id="RHEA:12721"/>
        <dbReference type="ChEBI" id="CHEBI:15378"/>
        <dbReference type="ChEBI" id="CHEBI:17509"/>
        <dbReference type="ChEBI" id="CHEBI:57443"/>
        <dbReference type="ChEBI" id="CHEBI:57834"/>
        <dbReference type="ChEBI" id="CHEBI:326268"/>
        <dbReference type="EC" id="2.5.1.16"/>
    </reaction>
</comment>
<keyword evidence="10" id="KW-1185">Reference proteome</keyword>
<dbReference type="EC" id="2.5.1.16" evidence="3"/>
<gene>
    <name evidence="9" type="ORF">DH2020_007411</name>
</gene>
<keyword evidence="6" id="KW-0620">Polyamine biosynthesis</keyword>
<protein>
    <recommendedName>
        <fullName evidence="3">spermidine synthase</fullName>
        <ecNumber evidence="3">2.5.1.16</ecNumber>
    </recommendedName>
</protein>
<reference evidence="9 10" key="1">
    <citation type="journal article" date="2021" name="Comput. Struct. Biotechnol. J.">
        <title>De novo genome assembly of the potent medicinal plant Rehmannia glutinosa using nanopore technology.</title>
        <authorList>
            <person name="Ma L."/>
            <person name="Dong C."/>
            <person name="Song C."/>
            <person name="Wang X."/>
            <person name="Zheng X."/>
            <person name="Niu Y."/>
            <person name="Chen S."/>
            <person name="Feng W."/>
        </authorList>
    </citation>
    <scope>NUCLEOTIDE SEQUENCE [LARGE SCALE GENOMIC DNA]</scope>
    <source>
        <strain evidence="9">DH-2019</strain>
    </source>
</reference>
<comment type="caution">
    <text evidence="9">The sequence shown here is derived from an EMBL/GenBank/DDBJ whole genome shotgun (WGS) entry which is preliminary data.</text>
</comment>
<evidence type="ECO:0000256" key="1">
    <source>
        <dbReference type="ARBA" id="ARBA00005123"/>
    </source>
</evidence>
<feature type="region of interest" description="Disordered" evidence="7">
    <location>
        <begin position="173"/>
        <end position="217"/>
    </location>
</feature>
<dbReference type="InterPro" id="IPR029063">
    <property type="entry name" value="SAM-dependent_MTases_sf"/>
</dbReference>
<feature type="compositionally biased region" description="Basic and acidic residues" evidence="7">
    <location>
        <begin position="173"/>
        <end position="186"/>
    </location>
</feature>
<dbReference type="Pfam" id="PF01564">
    <property type="entry name" value="Spermine_synth"/>
    <property type="match status" value="1"/>
</dbReference>
<name>A0ABR0TYC1_REHGL</name>
<evidence type="ECO:0000256" key="4">
    <source>
        <dbReference type="ARBA" id="ARBA00022679"/>
    </source>
</evidence>
<evidence type="ECO:0000313" key="10">
    <source>
        <dbReference type="Proteomes" id="UP001318860"/>
    </source>
</evidence>
<dbReference type="PANTHER" id="PTHR11558">
    <property type="entry name" value="SPERMIDINE/SPERMINE SYNTHASE"/>
    <property type="match status" value="1"/>
</dbReference>
<dbReference type="InterPro" id="IPR030374">
    <property type="entry name" value="PABS"/>
</dbReference>
<dbReference type="InterPro" id="IPR001045">
    <property type="entry name" value="Spermi_synthase"/>
</dbReference>
<comment type="caution">
    <text evidence="6">Lacks conserved residue(s) required for the propagation of feature annotation.</text>
</comment>
<evidence type="ECO:0000256" key="2">
    <source>
        <dbReference type="ARBA" id="ARBA00007867"/>
    </source>
</evidence>
<evidence type="ECO:0000256" key="5">
    <source>
        <dbReference type="ARBA" id="ARBA00049307"/>
    </source>
</evidence>
<dbReference type="PROSITE" id="PS51006">
    <property type="entry name" value="PABS_2"/>
    <property type="match status" value="1"/>
</dbReference>
<feature type="domain" description="PABS" evidence="8">
    <location>
        <begin position="1"/>
        <end position="88"/>
    </location>
</feature>
<comment type="pathway">
    <text evidence="1">Amine and polyamine biosynthesis; spermidine biosynthesis; spermidine from putrescine: step 1/1.</text>
</comment>
<comment type="similarity">
    <text evidence="2">Belongs to the spermidine/spermine synthase family.</text>
</comment>